<evidence type="ECO:0000256" key="5">
    <source>
        <dbReference type="SAM" id="MobiDB-lite"/>
    </source>
</evidence>
<comment type="caution">
    <text evidence="7">The sequence shown here is derived from an EMBL/GenBank/DDBJ whole genome shotgun (WGS) entry which is preliminary data.</text>
</comment>
<evidence type="ECO:0000313" key="7">
    <source>
        <dbReference type="EMBL" id="TCO46842.1"/>
    </source>
</evidence>
<feature type="compositionally biased region" description="Polar residues" evidence="5">
    <location>
        <begin position="106"/>
        <end position="118"/>
    </location>
</feature>
<dbReference type="Proteomes" id="UP000295573">
    <property type="component" value="Unassembled WGS sequence"/>
</dbReference>
<name>A0A4R2IQ77_9ACTN</name>
<dbReference type="InterPro" id="IPR007343">
    <property type="entry name" value="Uncharacterised_pept_Zn_put"/>
</dbReference>
<evidence type="ECO:0000313" key="8">
    <source>
        <dbReference type="Proteomes" id="UP000295573"/>
    </source>
</evidence>
<evidence type="ECO:0008006" key="9">
    <source>
        <dbReference type="Google" id="ProtNLM"/>
    </source>
</evidence>
<evidence type="ECO:0000256" key="2">
    <source>
        <dbReference type="ARBA" id="ARBA00022692"/>
    </source>
</evidence>
<feature type="compositionally biased region" description="Pro residues" evidence="5">
    <location>
        <begin position="33"/>
        <end position="56"/>
    </location>
</feature>
<evidence type="ECO:0000256" key="6">
    <source>
        <dbReference type="SAM" id="Phobius"/>
    </source>
</evidence>
<feature type="compositionally biased region" description="Low complexity" evidence="5">
    <location>
        <begin position="120"/>
        <end position="136"/>
    </location>
</feature>
<gene>
    <name evidence="7" type="ORF">EV646_10681</name>
</gene>
<keyword evidence="3 6" id="KW-1133">Transmembrane helix</keyword>
<proteinExistence type="predicted"/>
<accession>A0A4R2IQ77</accession>
<feature type="transmembrane region" description="Helical" evidence="6">
    <location>
        <begin position="86"/>
        <end position="105"/>
    </location>
</feature>
<keyword evidence="4 6" id="KW-0472">Membrane</keyword>
<evidence type="ECO:0000256" key="4">
    <source>
        <dbReference type="ARBA" id="ARBA00023136"/>
    </source>
</evidence>
<feature type="compositionally biased region" description="Gly residues" evidence="5">
    <location>
        <begin position="62"/>
        <end position="73"/>
    </location>
</feature>
<keyword evidence="2 6" id="KW-0812">Transmembrane</keyword>
<evidence type="ECO:0000256" key="1">
    <source>
        <dbReference type="ARBA" id="ARBA00004167"/>
    </source>
</evidence>
<feature type="compositionally biased region" description="Low complexity" evidence="5">
    <location>
        <begin position="23"/>
        <end position="32"/>
    </location>
</feature>
<sequence>MPVLWRSLSSGKDRGLSQPPFAQQPGQTTYPPYQQPGQPPQYQPQYGPPQYTPAPMMPQQGPGFGWGPGGPGWGQQPPKKKSKAPIFVLLGFVVLAVIGIGAWALSQSSAEPHSSPRYTPSPTRTQPTEQPTGQPTNSPSEKPSAATVAARNKLYSVGRMATVNCKEPRVRPTNTRNAAAYWAALKPCLDKSWAPLVTKAGYTFKSPRMTYWSGSTITNPCGGGVINVPFFCSANNMLYMKVDVFVKTYNEYPDAESKAYARMWYSRSIAHEYGHSVQYMTGILQAASQMRYDASDYAGQLRMTRRMELQANCFAGVFLAANKSSYPINGMMLYVWRKWVVTAGDDPEEGDHGSKASQARFMGKSFNTGNPATCNTFAAPAKNVS</sequence>
<evidence type="ECO:0000256" key="3">
    <source>
        <dbReference type="ARBA" id="ARBA00022989"/>
    </source>
</evidence>
<organism evidence="7 8">
    <name type="scientific">Kribbella antiqua</name>
    <dbReference type="NCBI Taxonomy" id="2512217"/>
    <lineage>
        <taxon>Bacteria</taxon>
        <taxon>Bacillati</taxon>
        <taxon>Actinomycetota</taxon>
        <taxon>Actinomycetes</taxon>
        <taxon>Propionibacteriales</taxon>
        <taxon>Kribbellaceae</taxon>
        <taxon>Kribbella</taxon>
    </lineage>
</organism>
<dbReference type="PANTHER" id="PTHR30168">
    <property type="entry name" value="PUTATIVE MEMBRANE PROTEIN YPFJ"/>
    <property type="match status" value="1"/>
</dbReference>
<dbReference type="EMBL" id="SLWR01000006">
    <property type="protein sequence ID" value="TCO46842.1"/>
    <property type="molecule type" value="Genomic_DNA"/>
</dbReference>
<dbReference type="PANTHER" id="PTHR30168:SF0">
    <property type="entry name" value="INNER MEMBRANE PROTEIN"/>
    <property type="match status" value="1"/>
</dbReference>
<feature type="region of interest" description="Disordered" evidence="5">
    <location>
        <begin position="1"/>
        <end position="80"/>
    </location>
</feature>
<reference evidence="7 8" key="1">
    <citation type="journal article" date="2015" name="Stand. Genomic Sci.">
        <title>Genomic Encyclopedia of Bacterial and Archaeal Type Strains, Phase III: the genomes of soil and plant-associated and newly described type strains.</title>
        <authorList>
            <person name="Whitman W.B."/>
            <person name="Woyke T."/>
            <person name="Klenk H.P."/>
            <person name="Zhou Y."/>
            <person name="Lilburn T.G."/>
            <person name="Beck B.J."/>
            <person name="De Vos P."/>
            <person name="Vandamme P."/>
            <person name="Eisen J.A."/>
            <person name="Garrity G."/>
            <person name="Hugenholtz P."/>
            <person name="Kyrpides N.C."/>
        </authorList>
    </citation>
    <scope>NUCLEOTIDE SEQUENCE [LARGE SCALE GENOMIC DNA]</scope>
    <source>
        <strain evidence="7 8">VKM Ac-2541</strain>
    </source>
</reference>
<comment type="subcellular location">
    <subcellularLocation>
        <location evidence="1">Membrane</location>
        <topology evidence="1">Single-pass membrane protein</topology>
    </subcellularLocation>
</comment>
<dbReference type="GO" id="GO:0016020">
    <property type="term" value="C:membrane"/>
    <property type="evidence" value="ECO:0007669"/>
    <property type="project" value="UniProtKB-SubCell"/>
</dbReference>
<feature type="region of interest" description="Disordered" evidence="5">
    <location>
        <begin position="106"/>
        <end position="146"/>
    </location>
</feature>
<dbReference type="Pfam" id="PF04228">
    <property type="entry name" value="Zn_peptidase"/>
    <property type="match status" value="1"/>
</dbReference>
<keyword evidence="8" id="KW-1185">Reference proteome</keyword>
<dbReference type="AlphaFoldDB" id="A0A4R2IQ77"/>
<protein>
    <recommendedName>
        <fullName evidence="9">Metalloprotease</fullName>
    </recommendedName>
</protein>